<dbReference type="GO" id="GO:0005762">
    <property type="term" value="C:mitochondrial large ribosomal subunit"/>
    <property type="evidence" value="ECO:0000318"/>
    <property type="project" value="GO_Central"/>
</dbReference>
<evidence type="ECO:0000313" key="8">
    <source>
        <dbReference type="Proteomes" id="UP000015101"/>
    </source>
</evidence>
<dbReference type="GeneID" id="20197499"/>
<dbReference type="PANTHER" id="PTHR13528:SF2">
    <property type="entry name" value="LARGE RIBOSOMAL SUBUNIT PROTEIN BL28M"/>
    <property type="match status" value="1"/>
</dbReference>
<dbReference type="RefSeq" id="XP_009023098.1">
    <property type="nucleotide sequence ID" value="XM_009024850.1"/>
</dbReference>
<dbReference type="AlphaFoldDB" id="T1ELP9"/>
<dbReference type="KEGG" id="hro:HELRODRAFT_155963"/>
<sequence length="264" mass="31467">MQKLHRGIWPWTKGLKSRLPLHYKIRYTETWMKTSQPVHYREESRKFLPDEFNQPVRVQNIPIPITFPLEADHGLWGGEGIIAGLKKKKNSMYKPRTPTIWKPFLTRRVLYSEILDKYFDITVTLRTLNLIDECYGFDFYILKTHEVDLKSKLGMTLKRTMLIALSKKSFYPDNPKKQKEIYEKYKEYEIPLEEAEWVGLSLQEAERKQHEIEEKSALQNEKPLKHYYADDLLKEIKENDLSGFSISSQNVSSKFNRRQLNFFL</sequence>
<evidence type="ECO:0000256" key="5">
    <source>
        <dbReference type="ARBA" id="ARBA00035538"/>
    </source>
</evidence>
<name>T1ELP9_HELRO</name>
<keyword evidence="2" id="KW-0689">Ribosomal protein</keyword>
<evidence type="ECO:0000256" key="4">
    <source>
        <dbReference type="ARBA" id="ARBA00035269"/>
    </source>
</evidence>
<dbReference type="EMBL" id="KB097143">
    <property type="protein sequence ID" value="ESN99222.1"/>
    <property type="molecule type" value="Genomic_DNA"/>
</dbReference>
<dbReference type="InParanoid" id="T1ELP9"/>
<evidence type="ECO:0000313" key="6">
    <source>
        <dbReference type="EMBL" id="ESN99222.1"/>
    </source>
</evidence>
<dbReference type="OrthoDB" id="361870at2759"/>
<dbReference type="GO" id="GO:0003735">
    <property type="term" value="F:structural constituent of ribosome"/>
    <property type="evidence" value="ECO:0000318"/>
    <property type="project" value="GO_Central"/>
</dbReference>
<dbReference type="HOGENOM" id="CLU_078055_0_0_1"/>
<evidence type="ECO:0000256" key="1">
    <source>
        <dbReference type="ARBA" id="ARBA00008760"/>
    </source>
</evidence>
<dbReference type="InterPro" id="IPR034704">
    <property type="entry name" value="Ribosomal_bL28/bL31-like_sf"/>
</dbReference>
<gene>
    <name evidence="7" type="primary">20197499</name>
    <name evidence="6" type="ORF">HELRODRAFT_155963</name>
</gene>
<reference evidence="7" key="3">
    <citation type="submission" date="2015-06" db="UniProtKB">
        <authorList>
            <consortium name="EnsemblMetazoa"/>
        </authorList>
    </citation>
    <scope>IDENTIFICATION</scope>
</reference>
<dbReference type="InterPro" id="IPR026569">
    <property type="entry name" value="Ribosomal_bL28"/>
</dbReference>
<dbReference type="PANTHER" id="PTHR13528">
    <property type="entry name" value="39S RIBOSOMAL PROTEIN L28, MITOCHONDRIAL"/>
    <property type="match status" value="1"/>
</dbReference>
<dbReference type="SUPFAM" id="SSF143800">
    <property type="entry name" value="L28p-like"/>
    <property type="match status" value="1"/>
</dbReference>
<dbReference type="OMA" id="NDPERHN"/>
<dbReference type="eggNOG" id="KOG3279">
    <property type="taxonomic scope" value="Eukaryota"/>
</dbReference>
<reference evidence="6 8" key="2">
    <citation type="journal article" date="2013" name="Nature">
        <title>Insights into bilaterian evolution from three spiralian genomes.</title>
        <authorList>
            <person name="Simakov O."/>
            <person name="Marletaz F."/>
            <person name="Cho S.J."/>
            <person name="Edsinger-Gonzales E."/>
            <person name="Havlak P."/>
            <person name="Hellsten U."/>
            <person name="Kuo D.H."/>
            <person name="Larsson T."/>
            <person name="Lv J."/>
            <person name="Arendt D."/>
            <person name="Savage R."/>
            <person name="Osoegawa K."/>
            <person name="de Jong P."/>
            <person name="Grimwood J."/>
            <person name="Chapman J.A."/>
            <person name="Shapiro H."/>
            <person name="Aerts A."/>
            <person name="Otillar R.P."/>
            <person name="Terry A.Y."/>
            <person name="Boore J.L."/>
            <person name="Grigoriev I.V."/>
            <person name="Lindberg D.R."/>
            <person name="Seaver E.C."/>
            <person name="Weisblat D.A."/>
            <person name="Putnam N.H."/>
            <person name="Rokhsar D.S."/>
        </authorList>
    </citation>
    <scope>NUCLEOTIDE SEQUENCE</scope>
</reference>
<evidence type="ECO:0000256" key="2">
    <source>
        <dbReference type="ARBA" id="ARBA00022980"/>
    </source>
</evidence>
<evidence type="ECO:0000313" key="7">
    <source>
        <dbReference type="EnsemblMetazoa" id="HelroP155963"/>
    </source>
</evidence>
<comment type="similarity">
    <text evidence="1">Belongs to the bacterial ribosomal protein bL28 family.</text>
</comment>
<evidence type="ECO:0000256" key="3">
    <source>
        <dbReference type="ARBA" id="ARBA00023274"/>
    </source>
</evidence>
<dbReference type="STRING" id="6412.T1ELP9"/>
<accession>T1ELP9</accession>
<dbReference type="FunCoup" id="T1ELP9">
    <property type="interactions" value="485"/>
</dbReference>
<dbReference type="EnsemblMetazoa" id="HelroT155963">
    <property type="protein sequence ID" value="HelroP155963"/>
    <property type="gene ID" value="HelroG155963"/>
</dbReference>
<keyword evidence="3" id="KW-0687">Ribonucleoprotein</keyword>
<organism evidence="7 8">
    <name type="scientific">Helobdella robusta</name>
    <name type="common">Californian leech</name>
    <dbReference type="NCBI Taxonomy" id="6412"/>
    <lineage>
        <taxon>Eukaryota</taxon>
        <taxon>Metazoa</taxon>
        <taxon>Spiralia</taxon>
        <taxon>Lophotrochozoa</taxon>
        <taxon>Annelida</taxon>
        <taxon>Clitellata</taxon>
        <taxon>Hirudinea</taxon>
        <taxon>Rhynchobdellida</taxon>
        <taxon>Glossiphoniidae</taxon>
        <taxon>Helobdella</taxon>
    </lineage>
</organism>
<dbReference type="CTD" id="20197499"/>
<keyword evidence="8" id="KW-1185">Reference proteome</keyword>
<proteinExistence type="inferred from homology"/>
<dbReference type="EMBL" id="AMQM01001151">
    <property type="status" value="NOT_ANNOTATED_CDS"/>
    <property type="molecule type" value="Genomic_DNA"/>
</dbReference>
<reference evidence="8" key="1">
    <citation type="submission" date="2012-12" db="EMBL/GenBank/DDBJ databases">
        <authorList>
            <person name="Hellsten U."/>
            <person name="Grimwood J."/>
            <person name="Chapman J.A."/>
            <person name="Shapiro H."/>
            <person name="Aerts A."/>
            <person name="Otillar R.P."/>
            <person name="Terry A.Y."/>
            <person name="Boore J.L."/>
            <person name="Simakov O."/>
            <person name="Marletaz F."/>
            <person name="Cho S.-J."/>
            <person name="Edsinger-Gonzales E."/>
            <person name="Havlak P."/>
            <person name="Kuo D.-H."/>
            <person name="Larsson T."/>
            <person name="Lv J."/>
            <person name="Arendt D."/>
            <person name="Savage R."/>
            <person name="Osoegawa K."/>
            <person name="de Jong P."/>
            <person name="Lindberg D.R."/>
            <person name="Seaver E.C."/>
            <person name="Weisblat D.A."/>
            <person name="Putnam N.H."/>
            <person name="Grigoriev I.V."/>
            <person name="Rokhsar D.S."/>
        </authorList>
    </citation>
    <scope>NUCLEOTIDE SEQUENCE</scope>
</reference>
<dbReference type="Proteomes" id="UP000015101">
    <property type="component" value="Unassembled WGS sequence"/>
</dbReference>
<protein>
    <recommendedName>
        <fullName evidence="4">Large ribosomal subunit protein bL28m</fullName>
    </recommendedName>
    <alternativeName>
        <fullName evidence="5">39S ribosomal protein L28, mitochondrial</fullName>
    </alternativeName>
</protein>